<reference evidence="8 9" key="1">
    <citation type="submission" date="2016-10" db="EMBL/GenBank/DDBJ databases">
        <authorList>
            <person name="de Groot N.N."/>
        </authorList>
    </citation>
    <scope>NUCLEOTIDE SEQUENCE [LARGE SCALE GENOMIC DNA]</scope>
    <source>
        <strain evidence="8 9">DSM 2784</strain>
    </source>
</reference>
<dbReference type="GO" id="GO:0003723">
    <property type="term" value="F:RNA binding"/>
    <property type="evidence" value="ECO:0007669"/>
    <property type="project" value="UniProtKB-UniRule"/>
</dbReference>
<evidence type="ECO:0000256" key="3">
    <source>
        <dbReference type="ARBA" id="ARBA00022884"/>
    </source>
</evidence>
<evidence type="ECO:0000313" key="8">
    <source>
        <dbReference type="EMBL" id="SCZ82041.1"/>
    </source>
</evidence>
<dbReference type="HAMAP" id="MF_00073">
    <property type="entry name" value="NusB"/>
    <property type="match status" value="1"/>
</dbReference>
<evidence type="ECO:0000256" key="4">
    <source>
        <dbReference type="ARBA" id="ARBA00023015"/>
    </source>
</evidence>
<dbReference type="SUPFAM" id="SSF48013">
    <property type="entry name" value="NusB-like"/>
    <property type="match status" value="1"/>
</dbReference>
<dbReference type="InterPro" id="IPR035926">
    <property type="entry name" value="NusB-like_sf"/>
</dbReference>
<keyword evidence="5 6" id="KW-0804">Transcription</keyword>
<comment type="similarity">
    <text evidence="1 6">Belongs to the NusB family.</text>
</comment>
<keyword evidence="4 6" id="KW-0805">Transcription regulation</keyword>
<name>A0A1G5S8K5_9FIRM</name>
<evidence type="ECO:0000313" key="9">
    <source>
        <dbReference type="Proteomes" id="UP000199208"/>
    </source>
</evidence>
<dbReference type="AlphaFoldDB" id="A0A1G5S8K5"/>
<dbReference type="RefSeq" id="WP_092593443.1">
    <property type="nucleotide sequence ID" value="NZ_FMWL01000031.1"/>
</dbReference>
<evidence type="ECO:0000259" key="7">
    <source>
        <dbReference type="Pfam" id="PF01029"/>
    </source>
</evidence>
<evidence type="ECO:0000256" key="6">
    <source>
        <dbReference type="HAMAP-Rule" id="MF_00073"/>
    </source>
</evidence>
<keyword evidence="9" id="KW-1185">Reference proteome</keyword>
<gene>
    <name evidence="6" type="primary">nusB</name>
    <name evidence="8" type="ORF">SAMN03080599_03297</name>
</gene>
<dbReference type="PANTHER" id="PTHR11078">
    <property type="entry name" value="N UTILIZATION SUBSTANCE PROTEIN B-RELATED"/>
    <property type="match status" value="1"/>
</dbReference>
<evidence type="ECO:0000256" key="1">
    <source>
        <dbReference type="ARBA" id="ARBA00005952"/>
    </source>
</evidence>
<proteinExistence type="inferred from homology"/>
<keyword evidence="3 6" id="KW-0694">RNA-binding</keyword>
<dbReference type="Gene3D" id="1.10.940.10">
    <property type="entry name" value="NusB-like"/>
    <property type="match status" value="1"/>
</dbReference>
<dbReference type="GO" id="GO:0006353">
    <property type="term" value="P:DNA-templated transcription termination"/>
    <property type="evidence" value="ECO:0007669"/>
    <property type="project" value="UniProtKB-UniRule"/>
</dbReference>
<dbReference type="OrthoDB" id="9811381at2"/>
<dbReference type="GO" id="GO:0031564">
    <property type="term" value="P:transcription antitermination"/>
    <property type="evidence" value="ECO:0007669"/>
    <property type="project" value="UniProtKB-KW"/>
</dbReference>
<feature type="domain" description="NusB/RsmB/TIM44" evidence="7">
    <location>
        <begin position="5"/>
        <end position="130"/>
    </location>
</feature>
<organism evidence="8 9">
    <name type="scientific">Acidaminobacter hydrogenoformans DSM 2784</name>
    <dbReference type="NCBI Taxonomy" id="1120920"/>
    <lineage>
        <taxon>Bacteria</taxon>
        <taxon>Bacillati</taxon>
        <taxon>Bacillota</taxon>
        <taxon>Clostridia</taxon>
        <taxon>Peptostreptococcales</taxon>
        <taxon>Acidaminobacteraceae</taxon>
        <taxon>Acidaminobacter</taxon>
    </lineage>
</organism>
<dbReference type="EMBL" id="FMWL01000031">
    <property type="protein sequence ID" value="SCZ82041.1"/>
    <property type="molecule type" value="Genomic_DNA"/>
</dbReference>
<sequence length="139" mass="15807">MSRKIAREIAMNVLYQMAIHEDYASKSFENYMTENLTEADDFRYVSSVVNAFADHHETIDIAITKYLKGWTFDRLAKLDLSILRLAATEIFFIEEVSTAVAINEAVNLAKRFSDDETPGFVNGVLGEMVRHEEVTPHEG</sequence>
<dbReference type="InterPro" id="IPR006027">
    <property type="entry name" value="NusB_RsmB_TIM44"/>
</dbReference>
<evidence type="ECO:0000256" key="2">
    <source>
        <dbReference type="ARBA" id="ARBA00022814"/>
    </source>
</evidence>
<dbReference type="InterPro" id="IPR011605">
    <property type="entry name" value="NusB_fam"/>
</dbReference>
<dbReference type="Proteomes" id="UP000199208">
    <property type="component" value="Unassembled WGS sequence"/>
</dbReference>
<accession>A0A1G5S8K5</accession>
<keyword evidence="2 6" id="KW-0889">Transcription antitermination</keyword>
<comment type="function">
    <text evidence="6">Involved in transcription antitermination. Required for transcription of ribosomal RNA (rRNA) genes. Binds specifically to the boxA antiterminator sequence of the ribosomal RNA (rrn) operons.</text>
</comment>
<dbReference type="Pfam" id="PF01029">
    <property type="entry name" value="NusB"/>
    <property type="match status" value="1"/>
</dbReference>
<evidence type="ECO:0000256" key="5">
    <source>
        <dbReference type="ARBA" id="ARBA00023163"/>
    </source>
</evidence>
<dbReference type="GO" id="GO:0005829">
    <property type="term" value="C:cytosol"/>
    <property type="evidence" value="ECO:0007669"/>
    <property type="project" value="TreeGrafter"/>
</dbReference>
<dbReference type="PANTHER" id="PTHR11078:SF3">
    <property type="entry name" value="ANTITERMINATION NUSB DOMAIN-CONTAINING PROTEIN"/>
    <property type="match status" value="1"/>
</dbReference>
<dbReference type="STRING" id="1120920.SAMN03080599_03297"/>
<dbReference type="NCBIfam" id="TIGR01951">
    <property type="entry name" value="nusB"/>
    <property type="match status" value="1"/>
</dbReference>
<protein>
    <recommendedName>
        <fullName evidence="6">Transcription antitermination protein NusB</fullName>
    </recommendedName>
    <alternativeName>
        <fullName evidence="6">Antitermination factor NusB</fullName>
    </alternativeName>
</protein>